<evidence type="ECO:0000259" key="1">
    <source>
        <dbReference type="Pfam" id="PF21074"/>
    </source>
</evidence>
<sequence>TGVGAAAAAEAWSTVGHDFALDALRGAIAAAPAPGPFGTRARAALADEVAAAQARLAAQRLAGGAPDRTRADAAAALVREAAAARDLAAVTVAVRGVAGLG</sequence>
<feature type="non-terminal residue" evidence="2">
    <location>
        <position position="1"/>
    </location>
</feature>
<keyword evidence="3" id="KW-1185">Reference proteome</keyword>
<evidence type="ECO:0000313" key="3">
    <source>
        <dbReference type="Proteomes" id="UP001138751"/>
    </source>
</evidence>
<evidence type="ECO:0000313" key="2">
    <source>
        <dbReference type="EMBL" id="MBR0673436.1"/>
    </source>
</evidence>
<name>A0A9X9X207_9PROT</name>
<reference evidence="2" key="1">
    <citation type="submission" date="2020-01" db="EMBL/GenBank/DDBJ databases">
        <authorList>
            <person name="Rat A."/>
        </authorList>
    </citation>
    <scope>NUCLEOTIDE SEQUENCE</scope>
    <source>
        <strain evidence="2">LMG 31231</strain>
    </source>
</reference>
<proteinExistence type="predicted"/>
<dbReference type="InterPro" id="IPR048381">
    <property type="entry name" value="GDH_C"/>
</dbReference>
<dbReference type="EMBL" id="JAAEDM010000072">
    <property type="protein sequence ID" value="MBR0673436.1"/>
    <property type="molecule type" value="Genomic_DNA"/>
</dbReference>
<organism evidence="2 3">
    <name type="scientific">Neoroseomonas soli</name>
    <dbReference type="NCBI Taxonomy" id="1081025"/>
    <lineage>
        <taxon>Bacteria</taxon>
        <taxon>Pseudomonadati</taxon>
        <taxon>Pseudomonadota</taxon>
        <taxon>Alphaproteobacteria</taxon>
        <taxon>Acetobacterales</taxon>
        <taxon>Acetobacteraceae</taxon>
        <taxon>Neoroseomonas</taxon>
    </lineage>
</organism>
<reference evidence="2" key="2">
    <citation type="journal article" date="2021" name="Syst. Appl. Microbiol.">
        <title>Roseomonas hellenica sp. nov., isolated from roots of wild-growing Alkanna tinctoria.</title>
        <authorList>
            <person name="Rat A."/>
            <person name="Naranjo H.D."/>
            <person name="Lebbe L."/>
            <person name="Cnockaert M."/>
            <person name="Krigas N."/>
            <person name="Grigoriadou K."/>
            <person name="Maloupa E."/>
            <person name="Willems A."/>
        </authorList>
    </citation>
    <scope>NUCLEOTIDE SEQUENCE</scope>
    <source>
        <strain evidence="2">LMG 31231</strain>
    </source>
</reference>
<protein>
    <recommendedName>
        <fullName evidence="1">NAD-specific glutamate dehydrogenase C-terminal domain-containing protein</fullName>
    </recommendedName>
</protein>
<dbReference type="AlphaFoldDB" id="A0A9X9X207"/>
<dbReference type="RefSeq" id="WP_211863843.1">
    <property type="nucleotide sequence ID" value="NZ_JAAEDM010000072.1"/>
</dbReference>
<dbReference type="Proteomes" id="UP001138751">
    <property type="component" value="Unassembled WGS sequence"/>
</dbReference>
<accession>A0A9X9X207</accession>
<feature type="domain" description="NAD-specific glutamate dehydrogenase C-terminal" evidence="1">
    <location>
        <begin position="5"/>
        <end position="83"/>
    </location>
</feature>
<gene>
    <name evidence="2" type="ORF">GXW76_19845</name>
</gene>
<comment type="caution">
    <text evidence="2">The sequence shown here is derived from an EMBL/GenBank/DDBJ whole genome shotgun (WGS) entry which is preliminary data.</text>
</comment>
<dbReference type="Pfam" id="PF21074">
    <property type="entry name" value="GDH_C"/>
    <property type="match status" value="1"/>
</dbReference>